<protein>
    <recommendedName>
        <fullName evidence="6">ZP domain-containing protein</fullName>
    </recommendedName>
</protein>
<feature type="compositionally biased region" description="Basic and acidic residues" evidence="1">
    <location>
        <begin position="268"/>
        <end position="278"/>
    </location>
</feature>
<evidence type="ECO:0000313" key="4">
    <source>
        <dbReference type="EMBL" id="KAK0051947.1"/>
    </source>
</evidence>
<gene>
    <name evidence="4" type="ORF">Bpfe_018717</name>
</gene>
<name>A0AAD8F502_BIOPF</name>
<reference evidence="4" key="1">
    <citation type="journal article" date="2023" name="PLoS Negl. Trop. Dis.">
        <title>A genome sequence for Biomphalaria pfeifferi, the major vector snail for the human-infecting parasite Schistosoma mansoni.</title>
        <authorList>
            <person name="Bu L."/>
            <person name="Lu L."/>
            <person name="Laidemitt M.R."/>
            <person name="Zhang S.M."/>
            <person name="Mutuku M."/>
            <person name="Mkoji G."/>
            <person name="Steinauer M."/>
            <person name="Loker E.S."/>
        </authorList>
    </citation>
    <scope>NUCLEOTIDE SEQUENCE</scope>
    <source>
        <strain evidence="4">KasaAsao</strain>
    </source>
</reference>
<dbReference type="AlphaFoldDB" id="A0AAD8F502"/>
<dbReference type="Proteomes" id="UP001233172">
    <property type="component" value="Unassembled WGS sequence"/>
</dbReference>
<keyword evidence="2" id="KW-0472">Membrane</keyword>
<keyword evidence="5" id="KW-1185">Reference proteome</keyword>
<feature type="transmembrane region" description="Helical" evidence="2">
    <location>
        <begin position="173"/>
        <end position="195"/>
    </location>
</feature>
<keyword evidence="3" id="KW-0732">Signal</keyword>
<organism evidence="4 5">
    <name type="scientific">Biomphalaria pfeifferi</name>
    <name type="common">Bloodfluke planorb</name>
    <name type="synonym">Freshwater snail</name>
    <dbReference type="NCBI Taxonomy" id="112525"/>
    <lineage>
        <taxon>Eukaryota</taxon>
        <taxon>Metazoa</taxon>
        <taxon>Spiralia</taxon>
        <taxon>Lophotrochozoa</taxon>
        <taxon>Mollusca</taxon>
        <taxon>Gastropoda</taxon>
        <taxon>Heterobranchia</taxon>
        <taxon>Euthyneura</taxon>
        <taxon>Panpulmonata</taxon>
        <taxon>Hygrophila</taxon>
        <taxon>Lymnaeoidea</taxon>
        <taxon>Planorbidae</taxon>
        <taxon>Biomphalaria</taxon>
    </lineage>
</organism>
<dbReference type="EMBL" id="JASAOG010000099">
    <property type="protein sequence ID" value="KAK0051947.1"/>
    <property type="molecule type" value="Genomic_DNA"/>
</dbReference>
<evidence type="ECO:0000256" key="1">
    <source>
        <dbReference type="SAM" id="MobiDB-lite"/>
    </source>
</evidence>
<evidence type="ECO:0008006" key="6">
    <source>
        <dbReference type="Google" id="ProtNLM"/>
    </source>
</evidence>
<feature type="signal peptide" evidence="3">
    <location>
        <begin position="1"/>
        <end position="26"/>
    </location>
</feature>
<keyword evidence="2" id="KW-0812">Transmembrane</keyword>
<sequence length="424" mass="46757">MRVRCWHLHAILTITVALIWISSFCAEAVIFGSMTDESLCKKSSEEIIWISEKTSAIISGKSKDELKNCQLRFGVASADRSARIQLKFEFLYIEDCLIQLQINESSTGDFKTSQDNREILKTNCYAHTPGPLFAQPKNFVLVNLLKQAMSTDAANFYLNVSMAGVPPTTGLELHILLIIGFVAVIVVIIAGYLLYKFVSRLFERIHEQRVQAAMTRAINIFHSQEPLEERQDMVLLRPGEGHLASQNPRAASIAFVHSDGRIERFRSLPKEHPEEVETRVALPSPSLKHSEQSRRGVRQSAENDYVACDVVSVAAHLKAAHKVSSPVLHPVPCRVQVSDFGDAVSIGGCEMPPSYEEALDMPGPSALLLSAHEDGAAAAVQSIDSSEKSQVDYMNVNFNLAPSESNDDLDCSDSGEALLARYVT</sequence>
<keyword evidence="2" id="KW-1133">Transmembrane helix</keyword>
<proteinExistence type="predicted"/>
<evidence type="ECO:0000256" key="3">
    <source>
        <dbReference type="SAM" id="SignalP"/>
    </source>
</evidence>
<comment type="caution">
    <text evidence="4">The sequence shown here is derived from an EMBL/GenBank/DDBJ whole genome shotgun (WGS) entry which is preliminary data.</text>
</comment>
<accession>A0AAD8F502</accession>
<evidence type="ECO:0000256" key="2">
    <source>
        <dbReference type="SAM" id="Phobius"/>
    </source>
</evidence>
<feature type="chain" id="PRO_5041944539" description="ZP domain-containing protein" evidence="3">
    <location>
        <begin position="27"/>
        <end position="424"/>
    </location>
</feature>
<reference evidence="4" key="2">
    <citation type="submission" date="2023-04" db="EMBL/GenBank/DDBJ databases">
        <authorList>
            <person name="Bu L."/>
            <person name="Lu L."/>
            <person name="Laidemitt M.R."/>
            <person name="Zhang S.M."/>
            <person name="Mutuku M."/>
            <person name="Mkoji G."/>
            <person name="Steinauer M."/>
            <person name="Loker E.S."/>
        </authorList>
    </citation>
    <scope>NUCLEOTIDE SEQUENCE</scope>
    <source>
        <strain evidence="4">KasaAsao</strain>
        <tissue evidence="4">Whole Snail</tissue>
    </source>
</reference>
<evidence type="ECO:0000313" key="5">
    <source>
        <dbReference type="Proteomes" id="UP001233172"/>
    </source>
</evidence>
<feature type="region of interest" description="Disordered" evidence="1">
    <location>
        <begin position="268"/>
        <end position="298"/>
    </location>
</feature>